<comment type="subcellular location">
    <subcellularLocation>
        <location evidence="1 7">Secreted</location>
    </subcellularLocation>
</comment>
<evidence type="ECO:0000256" key="6">
    <source>
        <dbReference type="ARBA" id="ARBA00022801"/>
    </source>
</evidence>
<evidence type="ECO:0000256" key="3">
    <source>
        <dbReference type="ARBA" id="ARBA00022525"/>
    </source>
</evidence>
<comment type="domain">
    <text evidence="7">The RxLR-dEER motif acts to carry the protein into the host cell cytoplasm through binding to cell surface phosphatidylinositol-3-phosphate.</text>
</comment>
<dbReference type="GO" id="GO:0005737">
    <property type="term" value="C:cytoplasm"/>
    <property type="evidence" value="ECO:0007669"/>
    <property type="project" value="TreeGrafter"/>
</dbReference>
<gene>
    <name evidence="9" type="ORF">Plil01_000122000</name>
</gene>
<dbReference type="SUPFAM" id="SSF55811">
    <property type="entry name" value="Nudix"/>
    <property type="match status" value="1"/>
</dbReference>
<dbReference type="GO" id="GO:0005634">
    <property type="term" value="C:nucleus"/>
    <property type="evidence" value="ECO:0007669"/>
    <property type="project" value="TreeGrafter"/>
</dbReference>
<dbReference type="GO" id="GO:0016787">
    <property type="term" value="F:hydrolase activity"/>
    <property type="evidence" value="ECO:0007669"/>
    <property type="project" value="UniProtKB-KW"/>
</dbReference>
<evidence type="ECO:0000256" key="5">
    <source>
        <dbReference type="ARBA" id="ARBA00022729"/>
    </source>
</evidence>
<dbReference type="Proteomes" id="UP001165083">
    <property type="component" value="Unassembled WGS sequence"/>
</dbReference>
<dbReference type="Gene3D" id="3.90.79.10">
    <property type="entry name" value="Nucleoside Triphosphate Pyrophosphohydrolase"/>
    <property type="match status" value="1"/>
</dbReference>
<dbReference type="PANTHER" id="PTHR12629:SF0">
    <property type="entry name" value="DIPHOSPHOINOSITOL-POLYPHOSPHATE DIPHOSPHATASE"/>
    <property type="match status" value="1"/>
</dbReference>
<evidence type="ECO:0000259" key="8">
    <source>
        <dbReference type="PROSITE" id="PS51462"/>
    </source>
</evidence>
<dbReference type="InterPro" id="IPR015797">
    <property type="entry name" value="NUDIX_hydrolase-like_dom_sf"/>
</dbReference>
<keyword evidence="4" id="KW-0479">Metal-binding</keyword>
<keyword evidence="10" id="KW-1185">Reference proteome</keyword>
<dbReference type="Pfam" id="PF16810">
    <property type="entry name" value="RXLR"/>
    <property type="match status" value="1"/>
</dbReference>
<keyword evidence="5 7" id="KW-0732">Signal</keyword>
<comment type="function">
    <text evidence="7">Effector that suppresses plant defense responses during pathogen infection.</text>
</comment>
<proteinExistence type="inferred from homology"/>
<dbReference type="PROSITE" id="PS51462">
    <property type="entry name" value="NUDIX"/>
    <property type="match status" value="1"/>
</dbReference>
<feature type="domain" description="Nudix hydrolase" evidence="8">
    <location>
        <begin position="173"/>
        <end position="242"/>
    </location>
</feature>
<feature type="chain" id="PRO_5044984579" description="RxLR effector protein" evidence="7">
    <location>
        <begin position="23"/>
        <end position="242"/>
    </location>
</feature>
<sequence>MRVLSYLVAIVLASSCAAPAVALISDKTNLSKFNSGIEIFSQTVSGDQTKRYLRSYDNADDEYEERAGLNNLDELLSKLKITGRASTSGMTKVDDIISRFDDIAQKYPRGLSSSTKNQLVQVEKQRARDVYELVTMNKKKPDGMQRYIEPFPGMKVDPGFSHVGREQQRYEGGKRLLSCSVISRPEREGGGDVLLISSSNPNKHEWLLPKGGWDYGEDLHTSAYREAREEGGVRCSFCLNDF</sequence>
<dbReference type="PROSITE" id="PS51257">
    <property type="entry name" value="PROKAR_LIPOPROTEIN"/>
    <property type="match status" value="1"/>
</dbReference>
<dbReference type="GO" id="GO:0046872">
    <property type="term" value="F:metal ion binding"/>
    <property type="evidence" value="ECO:0007669"/>
    <property type="project" value="UniProtKB-KW"/>
</dbReference>
<dbReference type="EMBL" id="BSXW01000038">
    <property type="protein sequence ID" value="GMF10407.1"/>
    <property type="molecule type" value="Genomic_DNA"/>
</dbReference>
<dbReference type="Pfam" id="PF00293">
    <property type="entry name" value="NUDIX"/>
    <property type="match status" value="1"/>
</dbReference>
<evidence type="ECO:0000256" key="1">
    <source>
        <dbReference type="ARBA" id="ARBA00004613"/>
    </source>
</evidence>
<evidence type="ECO:0000313" key="9">
    <source>
        <dbReference type="EMBL" id="GMF10407.1"/>
    </source>
</evidence>
<feature type="signal peptide" evidence="7">
    <location>
        <begin position="1"/>
        <end position="22"/>
    </location>
</feature>
<evidence type="ECO:0000256" key="2">
    <source>
        <dbReference type="ARBA" id="ARBA00010400"/>
    </source>
</evidence>
<accession>A0A9W6T9U3</accession>
<dbReference type="AlphaFoldDB" id="A0A9W6T9U3"/>
<dbReference type="InterPro" id="IPR031825">
    <property type="entry name" value="RXLR"/>
</dbReference>
<comment type="similarity">
    <text evidence="2 7">Belongs to the RxLR effector family.</text>
</comment>
<protein>
    <recommendedName>
        <fullName evidence="7">RxLR effector protein</fullName>
    </recommendedName>
</protein>
<evidence type="ECO:0000256" key="7">
    <source>
        <dbReference type="RuleBase" id="RU367124"/>
    </source>
</evidence>
<name>A0A9W6T9U3_9STRA</name>
<evidence type="ECO:0000313" key="10">
    <source>
        <dbReference type="Proteomes" id="UP001165083"/>
    </source>
</evidence>
<dbReference type="InterPro" id="IPR000086">
    <property type="entry name" value="NUDIX_hydrolase_dom"/>
</dbReference>
<comment type="caution">
    <text evidence="9">The sequence shown here is derived from an EMBL/GenBank/DDBJ whole genome shotgun (WGS) entry which is preliminary data.</text>
</comment>
<dbReference type="PANTHER" id="PTHR12629">
    <property type="entry name" value="DIPHOSPHOINOSITOL POLYPHOSPHATE PHOSPHOHYDROLASE"/>
    <property type="match status" value="1"/>
</dbReference>
<keyword evidence="3 7" id="KW-0964">Secreted</keyword>
<evidence type="ECO:0000256" key="4">
    <source>
        <dbReference type="ARBA" id="ARBA00022723"/>
    </source>
</evidence>
<reference evidence="9" key="1">
    <citation type="submission" date="2023-04" db="EMBL/GenBank/DDBJ databases">
        <title>Phytophthora lilii NBRC 32176.</title>
        <authorList>
            <person name="Ichikawa N."/>
            <person name="Sato H."/>
            <person name="Tonouchi N."/>
        </authorList>
    </citation>
    <scope>NUCLEOTIDE SEQUENCE</scope>
    <source>
        <strain evidence="9">NBRC 32176</strain>
    </source>
</reference>
<organism evidence="9 10">
    <name type="scientific">Phytophthora lilii</name>
    <dbReference type="NCBI Taxonomy" id="2077276"/>
    <lineage>
        <taxon>Eukaryota</taxon>
        <taxon>Sar</taxon>
        <taxon>Stramenopiles</taxon>
        <taxon>Oomycota</taxon>
        <taxon>Peronosporomycetes</taxon>
        <taxon>Peronosporales</taxon>
        <taxon>Peronosporaceae</taxon>
        <taxon>Phytophthora</taxon>
    </lineage>
</organism>
<keyword evidence="6" id="KW-0378">Hydrolase</keyword>
<dbReference type="OrthoDB" id="128927at2759"/>